<proteinExistence type="predicted"/>
<organism evidence="3">
    <name type="scientific">Deinococcus sonorensis KR-87</name>
    <dbReference type="NCBI Taxonomy" id="694439"/>
    <lineage>
        <taxon>Bacteria</taxon>
        <taxon>Thermotogati</taxon>
        <taxon>Deinococcota</taxon>
        <taxon>Deinococci</taxon>
        <taxon>Deinococcales</taxon>
        <taxon>Deinococcaceae</taxon>
        <taxon>Deinococcus</taxon>
    </lineage>
</organism>
<evidence type="ECO:0000256" key="2">
    <source>
        <dbReference type="SAM" id="Phobius"/>
    </source>
</evidence>
<sequence>MMYVWIALATTAFIVGVSLVIIRFADPKGASEPSESSPVDLSQPGDWE</sequence>
<geneLocation type="plasmid" evidence="3">
    <name>pDson01</name>
</geneLocation>
<feature type="region of interest" description="Disordered" evidence="1">
    <location>
        <begin position="27"/>
        <end position="48"/>
    </location>
</feature>
<gene>
    <name evidence="3" type="ORF">ABOD76_02360</name>
</gene>
<dbReference type="EMBL" id="CP158297">
    <property type="protein sequence ID" value="XBV83548.1"/>
    <property type="molecule type" value="Genomic_DNA"/>
</dbReference>
<dbReference type="RefSeq" id="WP_350241111.1">
    <property type="nucleotide sequence ID" value="NZ_CP158297.1"/>
</dbReference>
<evidence type="ECO:0000313" key="3">
    <source>
        <dbReference type="EMBL" id="XBV83548.1"/>
    </source>
</evidence>
<keyword evidence="2" id="KW-1133">Transmembrane helix</keyword>
<accession>A0AAU7U5C1</accession>
<dbReference type="KEGG" id="dsc:ABOD76_02360"/>
<keyword evidence="2" id="KW-0472">Membrane</keyword>
<dbReference type="AlphaFoldDB" id="A0AAU7U5C1"/>
<reference evidence="3" key="1">
    <citation type="submission" date="2024-06" db="EMBL/GenBank/DDBJ databases">
        <title>Draft Genome Sequence of Deinococcus sonorensis Type Strain KR-87, a Biofilm Producing Representative of the Genus Deinococcus.</title>
        <authorList>
            <person name="Boren L.S."/>
            <person name="Grosso R.A."/>
            <person name="Hugenberg-Cox A.N."/>
            <person name="Hill J.T.E."/>
            <person name="Albert C.M."/>
            <person name="Tuohy J.M."/>
        </authorList>
    </citation>
    <scope>NUCLEOTIDE SEQUENCE</scope>
    <source>
        <strain evidence="3">KR-87</strain>
        <plasmid evidence="3">pDson01</plasmid>
    </source>
</reference>
<protein>
    <submittedName>
        <fullName evidence="3">Uncharacterized protein</fullName>
    </submittedName>
</protein>
<evidence type="ECO:0000256" key="1">
    <source>
        <dbReference type="SAM" id="MobiDB-lite"/>
    </source>
</evidence>
<name>A0AAU7U5C1_9DEIO</name>
<keyword evidence="3" id="KW-0614">Plasmid</keyword>
<feature type="transmembrane region" description="Helical" evidence="2">
    <location>
        <begin position="6"/>
        <end position="25"/>
    </location>
</feature>
<keyword evidence="2" id="KW-0812">Transmembrane</keyword>